<evidence type="ECO:0000256" key="7">
    <source>
        <dbReference type="SAM" id="MobiDB-lite"/>
    </source>
</evidence>
<keyword evidence="3" id="KW-0645">Protease</keyword>
<organism evidence="8 9">
    <name type="scientific">Streptomyces boncukensis</name>
    <dbReference type="NCBI Taxonomy" id="2711219"/>
    <lineage>
        <taxon>Bacteria</taxon>
        <taxon>Bacillati</taxon>
        <taxon>Actinomycetota</taxon>
        <taxon>Actinomycetes</taxon>
        <taxon>Kitasatosporales</taxon>
        <taxon>Streptomycetaceae</taxon>
        <taxon>Streptomyces</taxon>
    </lineage>
</organism>
<evidence type="ECO:0000313" key="9">
    <source>
        <dbReference type="Proteomes" id="UP000477722"/>
    </source>
</evidence>
<keyword evidence="5" id="KW-0720">Serine protease</keyword>
<dbReference type="Proteomes" id="UP000477722">
    <property type="component" value="Unassembled WGS sequence"/>
</dbReference>
<accession>A0A6G4WV82</accession>
<evidence type="ECO:0000256" key="2">
    <source>
        <dbReference type="ARBA" id="ARBA00022490"/>
    </source>
</evidence>
<protein>
    <recommendedName>
        <fullName evidence="6">ATP-dependent Clp protease proteolytic subunit</fullName>
    </recommendedName>
</protein>
<dbReference type="InterPro" id="IPR029045">
    <property type="entry name" value="ClpP/crotonase-like_dom_sf"/>
</dbReference>
<dbReference type="Gene3D" id="3.90.226.10">
    <property type="entry name" value="2-enoyl-CoA Hydratase, Chain A, domain 1"/>
    <property type="match status" value="1"/>
</dbReference>
<dbReference type="RefSeq" id="WP_165298230.1">
    <property type="nucleotide sequence ID" value="NZ_JAAKZZ010000063.1"/>
</dbReference>
<reference evidence="8 9" key="1">
    <citation type="submission" date="2020-02" db="EMBL/GenBank/DDBJ databases">
        <title>Whole-genome analyses of novel actinobacteria.</title>
        <authorList>
            <person name="Sahin N."/>
            <person name="Tatar D."/>
        </authorList>
    </citation>
    <scope>NUCLEOTIDE SEQUENCE [LARGE SCALE GENOMIC DNA]</scope>
    <source>
        <strain evidence="8 9">SB3404</strain>
    </source>
</reference>
<feature type="region of interest" description="Disordered" evidence="7">
    <location>
        <begin position="291"/>
        <end position="318"/>
    </location>
</feature>
<proteinExistence type="inferred from homology"/>
<dbReference type="InterPro" id="IPR023562">
    <property type="entry name" value="ClpP/TepA"/>
</dbReference>
<feature type="region of interest" description="Disordered" evidence="7">
    <location>
        <begin position="399"/>
        <end position="444"/>
    </location>
</feature>
<feature type="compositionally biased region" description="Low complexity" evidence="7">
    <location>
        <begin position="236"/>
        <end position="247"/>
    </location>
</feature>
<evidence type="ECO:0000256" key="3">
    <source>
        <dbReference type="ARBA" id="ARBA00022670"/>
    </source>
</evidence>
<gene>
    <name evidence="8" type="ORF">G5C65_09195</name>
</gene>
<comment type="similarity">
    <text evidence="1 6">Belongs to the peptidase S14 family.</text>
</comment>
<comment type="caution">
    <text evidence="8">The sequence shown here is derived from an EMBL/GenBank/DDBJ whole genome shotgun (WGS) entry which is preliminary data.</text>
</comment>
<keyword evidence="4" id="KW-0378">Hydrolase</keyword>
<evidence type="ECO:0000256" key="6">
    <source>
        <dbReference type="RuleBase" id="RU003567"/>
    </source>
</evidence>
<dbReference type="InterPro" id="IPR001907">
    <property type="entry name" value="ClpP"/>
</dbReference>
<dbReference type="PRINTS" id="PR00127">
    <property type="entry name" value="CLPPROTEASEP"/>
</dbReference>
<sequence length="479" mass="50759">MPWIKTVPQPRANLATHARPRSKARAWYEIRNADDEAEVLVYDEIGGWFGGGAEEFVQELRGITAPRMTVRVNSPGGSVFDGVTMANALRAHPSNVTVYVDGIAASIASVIAMAGDRLVMMPQSQLMIHDASGLSIGSASDMREMADLLDRQSDNIAEAYADKAGGTMDEWRVRMRAETWYSAREAVDAGLADEMAPMPRRREREEEEREPATAARWDLSVFRYAGREDAPAPPMATAEGGTAHGAAPVSDAPTDGSSSTLTIDVRGAVGTELEDMLRRLVAADTGAPALEATAVPKHSTGTTEGEWDGPAQEKKLPSPVPVATAKKMYAWYDGDQVEDGAVPKSACKLPHHTVSEDGTPGAAVMAGVRNALSRLPQTKGIPESEKATIEAHLRAHLKAGGGGDEAEDHAHAHADAETTGQAEPPGHPDTAQPTEAPPTPDGWAAQTAHLTTLDDDWARLVAHLTDESPLALSSGAATA</sequence>
<evidence type="ECO:0000256" key="4">
    <source>
        <dbReference type="ARBA" id="ARBA00022801"/>
    </source>
</evidence>
<evidence type="ECO:0000313" key="8">
    <source>
        <dbReference type="EMBL" id="NGO68527.1"/>
    </source>
</evidence>
<name>A0A6G4WV82_9ACTN</name>
<dbReference type="GO" id="GO:0004176">
    <property type="term" value="F:ATP-dependent peptidase activity"/>
    <property type="evidence" value="ECO:0007669"/>
    <property type="project" value="InterPro"/>
</dbReference>
<dbReference type="Pfam" id="PF00574">
    <property type="entry name" value="CLP_protease"/>
    <property type="match status" value="1"/>
</dbReference>
<dbReference type="NCBIfam" id="NF045542">
    <property type="entry name" value="Clp_rel_HeadMat"/>
    <property type="match status" value="1"/>
</dbReference>
<dbReference type="AlphaFoldDB" id="A0A6G4WV82"/>
<keyword evidence="2" id="KW-0963">Cytoplasm</keyword>
<keyword evidence="9" id="KW-1185">Reference proteome</keyword>
<evidence type="ECO:0000256" key="1">
    <source>
        <dbReference type="ARBA" id="ARBA00007039"/>
    </source>
</evidence>
<dbReference type="GO" id="GO:0006515">
    <property type="term" value="P:protein quality control for misfolded or incompletely synthesized proteins"/>
    <property type="evidence" value="ECO:0007669"/>
    <property type="project" value="TreeGrafter"/>
</dbReference>
<dbReference type="PANTHER" id="PTHR10381">
    <property type="entry name" value="ATP-DEPENDENT CLP PROTEASE PROTEOLYTIC SUBUNIT"/>
    <property type="match status" value="1"/>
</dbReference>
<evidence type="ECO:0000256" key="5">
    <source>
        <dbReference type="ARBA" id="ARBA00022825"/>
    </source>
</evidence>
<dbReference type="GO" id="GO:0051117">
    <property type="term" value="F:ATPase binding"/>
    <property type="evidence" value="ECO:0007669"/>
    <property type="project" value="TreeGrafter"/>
</dbReference>
<dbReference type="EMBL" id="JAAKZZ010000063">
    <property type="protein sequence ID" value="NGO68527.1"/>
    <property type="molecule type" value="Genomic_DNA"/>
</dbReference>
<dbReference type="PANTHER" id="PTHR10381:SF70">
    <property type="entry name" value="ATP-DEPENDENT CLP PROTEASE PROTEOLYTIC SUBUNIT"/>
    <property type="match status" value="1"/>
</dbReference>
<dbReference type="SUPFAM" id="SSF52096">
    <property type="entry name" value="ClpP/crotonase"/>
    <property type="match status" value="1"/>
</dbReference>
<dbReference type="GO" id="GO:0004252">
    <property type="term" value="F:serine-type endopeptidase activity"/>
    <property type="evidence" value="ECO:0007669"/>
    <property type="project" value="InterPro"/>
</dbReference>
<dbReference type="GO" id="GO:0009368">
    <property type="term" value="C:endopeptidase Clp complex"/>
    <property type="evidence" value="ECO:0007669"/>
    <property type="project" value="TreeGrafter"/>
</dbReference>
<dbReference type="CDD" id="cd07016">
    <property type="entry name" value="S14_ClpP_1"/>
    <property type="match status" value="1"/>
</dbReference>
<feature type="region of interest" description="Disordered" evidence="7">
    <location>
        <begin position="229"/>
        <end position="261"/>
    </location>
</feature>